<dbReference type="Pfam" id="PF05016">
    <property type="entry name" value="ParE_toxin"/>
    <property type="match status" value="1"/>
</dbReference>
<protein>
    <recommendedName>
        <fullName evidence="3">Toxin</fullName>
    </recommendedName>
</protein>
<reference evidence="4 5" key="1">
    <citation type="submission" date="2020-06" db="EMBL/GenBank/DDBJ databases">
        <title>High-quality draft genome of sulfate reducer Desulfobacter latus type strain AcrS2 isolated from marine sediment.</title>
        <authorList>
            <person name="Hoppe M."/>
            <person name="Larsen C.K."/>
            <person name="Marshall I.P.G."/>
            <person name="Schramm A."/>
            <person name="Marietou A.G."/>
        </authorList>
    </citation>
    <scope>NUCLEOTIDE SEQUENCE [LARGE SCALE GENOMIC DNA]</scope>
    <source>
        <strain evidence="4 5">AcRS2</strain>
    </source>
</reference>
<dbReference type="Proteomes" id="UP000553343">
    <property type="component" value="Unassembled WGS sequence"/>
</dbReference>
<comment type="similarity">
    <text evidence="1 3">Belongs to the RelE toxin family.</text>
</comment>
<comment type="caution">
    <text evidence="4">The sequence shown here is derived from an EMBL/GenBank/DDBJ whole genome shotgun (WGS) entry which is preliminary data.</text>
</comment>
<evidence type="ECO:0000313" key="5">
    <source>
        <dbReference type="Proteomes" id="UP000553343"/>
    </source>
</evidence>
<dbReference type="AlphaFoldDB" id="A0A850T9S3"/>
<dbReference type="InterPro" id="IPR028344">
    <property type="entry name" value="ParE1/4"/>
</dbReference>
<evidence type="ECO:0000256" key="2">
    <source>
        <dbReference type="ARBA" id="ARBA00022649"/>
    </source>
</evidence>
<dbReference type="EMBL" id="JACADJ010000056">
    <property type="protein sequence ID" value="NWH06045.1"/>
    <property type="molecule type" value="Genomic_DNA"/>
</dbReference>
<name>A0A850T9S3_9BACT</name>
<evidence type="ECO:0000256" key="3">
    <source>
        <dbReference type="PIRNR" id="PIRNR029218"/>
    </source>
</evidence>
<dbReference type="InterPro" id="IPR035093">
    <property type="entry name" value="RelE/ParE_toxin_dom_sf"/>
</dbReference>
<keyword evidence="5" id="KW-1185">Reference proteome</keyword>
<dbReference type="RefSeq" id="WP_178367500.1">
    <property type="nucleotide sequence ID" value="NZ_JACADJ010000056.1"/>
</dbReference>
<evidence type="ECO:0000256" key="1">
    <source>
        <dbReference type="ARBA" id="ARBA00006226"/>
    </source>
</evidence>
<proteinExistence type="inferred from homology"/>
<dbReference type="PIRSF" id="PIRSF029218">
    <property type="entry name" value="ParE"/>
    <property type="match status" value="1"/>
</dbReference>
<dbReference type="Gene3D" id="3.30.2310.20">
    <property type="entry name" value="RelE-like"/>
    <property type="match status" value="1"/>
</dbReference>
<gene>
    <name evidence="4" type="ORF">HXW94_13790</name>
</gene>
<dbReference type="InterPro" id="IPR051803">
    <property type="entry name" value="TA_system_RelE-like_toxin"/>
</dbReference>
<dbReference type="PANTHER" id="PTHR33755">
    <property type="entry name" value="TOXIN PARE1-RELATED"/>
    <property type="match status" value="1"/>
</dbReference>
<sequence>MPEYRLTPSAKSDLIEIWNYTVETWGERQAERYLQDIEDMLTQLSVNPGLGRYRPEICPGYYSFPVRKHVIFYMNSGRYIDIIGILHGKMDIDKNLM</sequence>
<keyword evidence="2" id="KW-1277">Toxin-antitoxin system</keyword>
<dbReference type="PANTHER" id="PTHR33755:SF9">
    <property type="entry name" value="TOXIN PARE1"/>
    <property type="match status" value="1"/>
</dbReference>
<evidence type="ECO:0000313" key="4">
    <source>
        <dbReference type="EMBL" id="NWH06045.1"/>
    </source>
</evidence>
<dbReference type="InterPro" id="IPR007712">
    <property type="entry name" value="RelE/ParE_toxin"/>
</dbReference>
<accession>A0A850T9S3</accession>
<organism evidence="4 5">
    <name type="scientific">Desulfobacter latus</name>
    <dbReference type="NCBI Taxonomy" id="2292"/>
    <lineage>
        <taxon>Bacteria</taxon>
        <taxon>Pseudomonadati</taxon>
        <taxon>Thermodesulfobacteriota</taxon>
        <taxon>Desulfobacteria</taxon>
        <taxon>Desulfobacterales</taxon>
        <taxon>Desulfobacteraceae</taxon>
        <taxon>Desulfobacter</taxon>
    </lineage>
</organism>